<dbReference type="EMBL" id="JAKUCV010004892">
    <property type="protein sequence ID" value="KAJ4833676.1"/>
    <property type="molecule type" value="Genomic_DNA"/>
</dbReference>
<reference evidence="2" key="1">
    <citation type="submission" date="2022-02" db="EMBL/GenBank/DDBJ databases">
        <authorList>
            <person name="Henning P.M."/>
            <person name="McCubbin A.G."/>
            <person name="Shore J.S."/>
        </authorList>
    </citation>
    <scope>NUCLEOTIDE SEQUENCE</scope>
    <source>
        <strain evidence="2">F60SS</strain>
        <tissue evidence="2">Leaves</tissue>
    </source>
</reference>
<keyword evidence="3" id="KW-1185">Reference proteome</keyword>
<dbReference type="GO" id="GO:0005524">
    <property type="term" value="F:ATP binding"/>
    <property type="evidence" value="ECO:0007669"/>
    <property type="project" value="InterPro"/>
</dbReference>
<dbReference type="Gene3D" id="1.10.510.10">
    <property type="entry name" value="Transferase(Phosphotransferase) domain 1"/>
    <property type="match status" value="1"/>
</dbReference>
<dbReference type="OrthoDB" id="845599at2759"/>
<accession>A0A9Q0FNR2</accession>
<dbReference type="AlphaFoldDB" id="A0A9Q0FNR2"/>
<dbReference type="PANTHER" id="PTHR48055:SF36">
    <property type="entry name" value="PROTEIN KINASE, PLANT-TYPE, PUTATIVE-RELATED"/>
    <property type="match status" value="1"/>
</dbReference>
<dbReference type="Pfam" id="PF07714">
    <property type="entry name" value="PK_Tyr_Ser-Thr"/>
    <property type="match status" value="1"/>
</dbReference>
<evidence type="ECO:0000313" key="3">
    <source>
        <dbReference type="Proteomes" id="UP001141552"/>
    </source>
</evidence>
<name>A0A9Q0FNR2_9ROSI</name>
<comment type="caution">
    <text evidence="2">The sequence shown here is derived from an EMBL/GenBank/DDBJ whole genome shotgun (WGS) entry which is preliminary data.</text>
</comment>
<dbReference type="InterPro" id="IPR011009">
    <property type="entry name" value="Kinase-like_dom_sf"/>
</dbReference>
<dbReference type="PANTHER" id="PTHR48055">
    <property type="entry name" value="LEUCINE-RICH REPEAT RECEPTOR PROTEIN KINASE EMS1"/>
    <property type="match status" value="1"/>
</dbReference>
<reference evidence="2" key="2">
    <citation type="journal article" date="2023" name="Plants (Basel)">
        <title>Annotation of the Turnera subulata (Passifloraceae) Draft Genome Reveals the S-Locus Evolved after the Divergence of Turneroideae from Passifloroideae in a Stepwise Manner.</title>
        <authorList>
            <person name="Henning P.M."/>
            <person name="Roalson E.H."/>
            <person name="Mir W."/>
            <person name="McCubbin A.G."/>
            <person name="Shore J.S."/>
        </authorList>
    </citation>
    <scope>NUCLEOTIDE SEQUENCE</scope>
    <source>
        <strain evidence="2">F60SS</strain>
    </source>
</reference>
<evidence type="ECO:0000259" key="1">
    <source>
        <dbReference type="PROSITE" id="PS50011"/>
    </source>
</evidence>
<dbReference type="InterPro" id="IPR001245">
    <property type="entry name" value="Ser-Thr/Tyr_kinase_cat_dom"/>
</dbReference>
<dbReference type="InterPro" id="IPR051564">
    <property type="entry name" value="LRR_receptor-like_kinase"/>
</dbReference>
<evidence type="ECO:0000313" key="2">
    <source>
        <dbReference type="EMBL" id="KAJ4833676.1"/>
    </source>
</evidence>
<organism evidence="2 3">
    <name type="scientific">Turnera subulata</name>
    <dbReference type="NCBI Taxonomy" id="218843"/>
    <lineage>
        <taxon>Eukaryota</taxon>
        <taxon>Viridiplantae</taxon>
        <taxon>Streptophyta</taxon>
        <taxon>Embryophyta</taxon>
        <taxon>Tracheophyta</taxon>
        <taxon>Spermatophyta</taxon>
        <taxon>Magnoliopsida</taxon>
        <taxon>eudicotyledons</taxon>
        <taxon>Gunneridae</taxon>
        <taxon>Pentapetalae</taxon>
        <taxon>rosids</taxon>
        <taxon>fabids</taxon>
        <taxon>Malpighiales</taxon>
        <taxon>Passifloraceae</taxon>
        <taxon>Turnera</taxon>
    </lineage>
</organism>
<dbReference type="InterPro" id="IPR000719">
    <property type="entry name" value="Prot_kinase_dom"/>
</dbReference>
<feature type="domain" description="Protein kinase" evidence="1">
    <location>
        <begin position="1"/>
        <end position="137"/>
    </location>
</feature>
<dbReference type="Proteomes" id="UP001141552">
    <property type="component" value="Unassembled WGS sequence"/>
</dbReference>
<protein>
    <recommendedName>
        <fullName evidence="1">Protein kinase domain-containing protein</fullName>
    </recommendedName>
</protein>
<sequence length="150" mass="16814">MVAHVCDFGIGKLFGDSEATIQTKTLATIGYMAPEYGMDGVVSTKIEVYSFGIMLMETFTRRKPTDAMFDGGISLASWVKVSLPSNMLNGLNRNSINEEKCLISIMELALQCAHELPEERINMIETSARLKKIRTILLPTNRRRPQRPQC</sequence>
<proteinExistence type="predicted"/>
<gene>
    <name evidence="2" type="ORF">Tsubulata_045252</name>
</gene>
<dbReference type="GO" id="GO:0004672">
    <property type="term" value="F:protein kinase activity"/>
    <property type="evidence" value="ECO:0007669"/>
    <property type="project" value="InterPro"/>
</dbReference>
<dbReference type="PROSITE" id="PS50011">
    <property type="entry name" value="PROTEIN_KINASE_DOM"/>
    <property type="match status" value="1"/>
</dbReference>
<dbReference type="SUPFAM" id="SSF56112">
    <property type="entry name" value="Protein kinase-like (PK-like)"/>
    <property type="match status" value="1"/>
</dbReference>
<dbReference type="GO" id="GO:0016020">
    <property type="term" value="C:membrane"/>
    <property type="evidence" value="ECO:0007669"/>
    <property type="project" value="TreeGrafter"/>
</dbReference>